<name>A0A7D4JL71_FINMA</name>
<dbReference type="PANTHER" id="PTHR47505:SF1">
    <property type="entry name" value="DNA UTILIZATION PROTEIN YHGH"/>
    <property type="match status" value="1"/>
</dbReference>
<dbReference type="EMBL" id="CP054000">
    <property type="protein sequence ID" value="QKH78960.1"/>
    <property type="molecule type" value="Genomic_DNA"/>
</dbReference>
<dbReference type="InterPro" id="IPR000836">
    <property type="entry name" value="PRTase_dom"/>
</dbReference>
<organism evidence="2 3">
    <name type="scientific">Finegoldia magna</name>
    <name type="common">Peptostreptococcus magnus</name>
    <dbReference type="NCBI Taxonomy" id="1260"/>
    <lineage>
        <taxon>Bacteria</taxon>
        <taxon>Bacillati</taxon>
        <taxon>Bacillota</taxon>
        <taxon>Tissierellia</taxon>
        <taxon>Tissierellales</taxon>
        <taxon>Peptoniphilaceae</taxon>
        <taxon>Finegoldia</taxon>
    </lineage>
</organism>
<dbReference type="RefSeq" id="WP_002840934.1">
    <property type="nucleotide sequence ID" value="NZ_CP054000.1"/>
</dbReference>
<dbReference type="PANTHER" id="PTHR47505">
    <property type="entry name" value="DNA UTILIZATION PROTEIN YHGH"/>
    <property type="match status" value="1"/>
</dbReference>
<dbReference type="InterPro" id="IPR029057">
    <property type="entry name" value="PRTase-like"/>
</dbReference>
<dbReference type="Proteomes" id="UP000502899">
    <property type="component" value="Chromosome"/>
</dbReference>
<evidence type="ECO:0000313" key="2">
    <source>
        <dbReference type="EMBL" id="QKH78960.1"/>
    </source>
</evidence>
<protein>
    <submittedName>
        <fullName evidence="2">ComF family protein</fullName>
    </submittedName>
</protein>
<gene>
    <name evidence="2" type="ORF">FOC70_00680</name>
</gene>
<evidence type="ECO:0000313" key="3">
    <source>
        <dbReference type="Proteomes" id="UP000502899"/>
    </source>
</evidence>
<dbReference type="CDD" id="cd06223">
    <property type="entry name" value="PRTases_typeI"/>
    <property type="match status" value="1"/>
</dbReference>
<comment type="similarity">
    <text evidence="1">Belongs to the ComF/GntX family.</text>
</comment>
<reference evidence="2 3" key="1">
    <citation type="submission" date="2020-05" db="EMBL/GenBank/DDBJ databases">
        <title>FDA dAtabase for Regulatory Grade micrObial Sequences (FDA-ARGOS): Supporting development and validation of Infectious Disease Dx tests.</title>
        <authorList>
            <person name="Pederson C."/>
            <person name="Tallon L."/>
            <person name="Sadzewicz L."/>
            <person name="Zhao X."/>
            <person name="Vavikolanu K."/>
            <person name="Mehta A."/>
            <person name="Aluvathingal J."/>
            <person name="Nadendla S."/>
            <person name="Myers T."/>
            <person name="Yan Y."/>
            <person name="Sichtig H."/>
        </authorList>
    </citation>
    <scope>NUCLEOTIDE SEQUENCE [LARGE SCALE GENOMIC DNA]</scope>
    <source>
        <strain evidence="2 3">FDAARGOS_764</strain>
    </source>
</reference>
<accession>A0A7D4JL71</accession>
<sequence>MRNFSFLFQKRCIICHEKKQYKYLLCEDCLDKLVFVDGHRDIDGTDCYFSLLYQRLTKKLIYDYKLGRKEVVRYFLADVVSDKIKQKNLQDYTLLKVPSTQSKINKRGFDHIHEIAKEVAKILGMEYLPDAIVKVKETKIQHNLSQLQRIENLKGAFELNADLSDKKILVLDDIVTTKNTLREMKNTLNGNYTDLKFVAVSSKSNEKY</sequence>
<evidence type="ECO:0000256" key="1">
    <source>
        <dbReference type="ARBA" id="ARBA00008007"/>
    </source>
</evidence>
<dbReference type="Gene3D" id="3.40.50.2020">
    <property type="match status" value="1"/>
</dbReference>
<dbReference type="AlphaFoldDB" id="A0A7D4JL71"/>
<dbReference type="InterPro" id="IPR051910">
    <property type="entry name" value="ComF/GntX_DNA_util-trans"/>
</dbReference>
<proteinExistence type="inferred from homology"/>
<dbReference type="SUPFAM" id="SSF53271">
    <property type="entry name" value="PRTase-like"/>
    <property type="match status" value="1"/>
</dbReference>